<name>A0A392T1V1_9FABA</name>
<dbReference type="Proteomes" id="UP000265520">
    <property type="component" value="Unassembled WGS sequence"/>
</dbReference>
<reference evidence="1 2" key="1">
    <citation type="journal article" date="2018" name="Front. Plant Sci.">
        <title>Red Clover (Trifolium pratense) and Zigzag Clover (T. medium) - A Picture of Genomic Similarities and Differences.</title>
        <authorList>
            <person name="Dluhosova J."/>
            <person name="Istvanek J."/>
            <person name="Nedelnik J."/>
            <person name="Repkova J."/>
        </authorList>
    </citation>
    <scope>NUCLEOTIDE SEQUENCE [LARGE SCALE GENOMIC DNA]</scope>
    <source>
        <strain evidence="2">cv. 10/8</strain>
        <tissue evidence="1">Leaf</tissue>
    </source>
</reference>
<dbReference type="EMBL" id="LXQA010484460">
    <property type="protein sequence ID" value="MCI54742.1"/>
    <property type="molecule type" value="Genomic_DNA"/>
</dbReference>
<sequence>MLAICRHNSPVLGFATDSVSPDLARR</sequence>
<protein>
    <submittedName>
        <fullName evidence="1">Uncharacterized protein</fullName>
    </submittedName>
</protein>
<feature type="non-terminal residue" evidence="1">
    <location>
        <position position="26"/>
    </location>
</feature>
<organism evidence="1 2">
    <name type="scientific">Trifolium medium</name>
    <dbReference type="NCBI Taxonomy" id="97028"/>
    <lineage>
        <taxon>Eukaryota</taxon>
        <taxon>Viridiplantae</taxon>
        <taxon>Streptophyta</taxon>
        <taxon>Embryophyta</taxon>
        <taxon>Tracheophyta</taxon>
        <taxon>Spermatophyta</taxon>
        <taxon>Magnoliopsida</taxon>
        <taxon>eudicotyledons</taxon>
        <taxon>Gunneridae</taxon>
        <taxon>Pentapetalae</taxon>
        <taxon>rosids</taxon>
        <taxon>fabids</taxon>
        <taxon>Fabales</taxon>
        <taxon>Fabaceae</taxon>
        <taxon>Papilionoideae</taxon>
        <taxon>50 kb inversion clade</taxon>
        <taxon>NPAAA clade</taxon>
        <taxon>Hologalegina</taxon>
        <taxon>IRL clade</taxon>
        <taxon>Trifolieae</taxon>
        <taxon>Trifolium</taxon>
    </lineage>
</organism>
<proteinExistence type="predicted"/>
<evidence type="ECO:0000313" key="2">
    <source>
        <dbReference type="Proteomes" id="UP000265520"/>
    </source>
</evidence>
<evidence type="ECO:0000313" key="1">
    <source>
        <dbReference type="EMBL" id="MCI54742.1"/>
    </source>
</evidence>
<dbReference type="AlphaFoldDB" id="A0A392T1V1"/>
<keyword evidence="2" id="KW-1185">Reference proteome</keyword>
<accession>A0A392T1V1</accession>
<comment type="caution">
    <text evidence="1">The sequence shown here is derived from an EMBL/GenBank/DDBJ whole genome shotgun (WGS) entry which is preliminary data.</text>
</comment>